<dbReference type="SUPFAM" id="SSF55874">
    <property type="entry name" value="ATPase domain of HSP90 chaperone/DNA topoisomerase II/histidine kinase"/>
    <property type="match status" value="1"/>
</dbReference>
<dbReference type="Gene3D" id="2.60.40.10">
    <property type="entry name" value="Immunoglobulins"/>
    <property type="match status" value="1"/>
</dbReference>
<dbReference type="Pfam" id="PF07495">
    <property type="entry name" value="Y_Y_Y"/>
    <property type="match status" value="1"/>
</dbReference>
<dbReference type="PROSITE" id="PS50110">
    <property type="entry name" value="RESPONSE_REGULATORY"/>
    <property type="match status" value="1"/>
</dbReference>
<dbReference type="CDD" id="cd00082">
    <property type="entry name" value="HisKA"/>
    <property type="match status" value="1"/>
</dbReference>
<gene>
    <name evidence="13" type="ORF">GCM10007940_30790</name>
</gene>
<dbReference type="Gene3D" id="1.10.10.60">
    <property type="entry name" value="Homeodomain-like"/>
    <property type="match status" value="1"/>
</dbReference>
<dbReference type="EMBL" id="BSOH01000020">
    <property type="protein sequence ID" value="GLR18463.1"/>
    <property type="molecule type" value="Genomic_DNA"/>
</dbReference>
<proteinExistence type="predicted"/>
<comment type="caution">
    <text evidence="13">The sequence shown here is derived from an EMBL/GenBank/DDBJ whole genome shotgun (WGS) entry which is preliminary data.</text>
</comment>
<evidence type="ECO:0000256" key="3">
    <source>
        <dbReference type="ARBA" id="ARBA00022553"/>
    </source>
</evidence>
<evidence type="ECO:0000256" key="8">
    <source>
        <dbReference type="ARBA" id="ARBA00023163"/>
    </source>
</evidence>
<dbReference type="Proteomes" id="UP001156666">
    <property type="component" value="Unassembled WGS sequence"/>
</dbReference>
<dbReference type="SUPFAM" id="SSF46689">
    <property type="entry name" value="Homeodomain-like"/>
    <property type="match status" value="1"/>
</dbReference>
<dbReference type="SMART" id="SM00342">
    <property type="entry name" value="HTH_ARAC"/>
    <property type="match status" value="1"/>
</dbReference>
<dbReference type="GO" id="GO:0043565">
    <property type="term" value="F:sequence-specific DNA binding"/>
    <property type="evidence" value="ECO:0007669"/>
    <property type="project" value="InterPro"/>
</dbReference>
<dbReference type="InterPro" id="IPR005467">
    <property type="entry name" value="His_kinase_dom"/>
</dbReference>
<feature type="domain" description="HTH araC/xylS-type" evidence="10">
    <location>
        <begin position="1283"/>
        <end position="1381"/>
    </location>
</feature>
<feature type="modified residue" description="4-aspartylphosphate" evidence="9">
    <location>
        <position position="1183"/>
    </location>
</feature>
<dbReference type="SMART" id="SM00387">
    <property type="entry name" value="HATPase_c"/>
    <property type="match status" value="1"/>
</dbReference>
<dbReference type="SUPFAM" id="SSF47384">
    <property type="entry name" value="Homodimeric domain of signal transducing histidine kinase"/>
    <property type="match status" value="1"/>
</dbReference>
<dbReference type="InterPro" id="IPR011110">
    <property type="entry name" value="Reg_prop"/>
</dbReference>
<protein>
    <recommendedName>
        <fullName evidence="2">histidine kinase</fullName>
        <ecNumber evidence="2">2.7.13.3</ecNumber>
    </recommendedName>
</protein>
<dbReference type="Gene3D" id="3.40.50.2300">
    <property type="match status" value="1"/>
</dbReference>
<dbReference type="FunFam" id="1.10.287.130:FF:000045">
    <property type="entry name" value="Two-component system sensor histidine kinase/response regulator"/>
    <property type="match status" value="1"/>
</dbReference>
<dbReference type="InterPro" id="IPR036097">
    <property type="entry name" value="HisK_dim/P_sf"/>
</dbReference>
<evidence type="ECO:0000256" key="5">
    <source>
        <dbReference type="ARBA" id="ARBA00022777"/>
    </source>
</evidence>
<dbReference type="Gene3D" id="1.10.287.130">
    <property type="match status" value="1"/>
</dbReference>
<dbReference type="InterPro" id="IPR018062">
    <property type="entry name" value="HTH_AraC-typ_CS"/>
</dbReference>
<dbReference type="InterPro" id="IPR018060">
    <property type="entry name" value="HTH_AraC"/>
</dbReference>
<keyword evidence="14" id="KW-1185">Reference proteome</keyword>
<evidence type="ECO:0000256" key="4">
    <source>
        <dbReference type="ARBA" id="ARBA00022679"/>
    </source>
</evidence>
<dbReference type="InterPro" id="IPR015943">
    <property type="entry name" value="WD40/YVTN_repeat-like_dom_sf"/>
</dbReference>
<dbReference type="PROSITE" id="PS01124">
    <property type="entry name" value="HTH_ARAC_FAMILY_2"/>
    <property type="match status" value="1"/>
</dbReference>
<evidence type="ECO:0000256" key="2">
    <source>
        <dbReference type="ARBA" id="ARBA00012438"/>
    </source>
</evidence>
<dbReference type="Pfam" id="PF00512">
    <property type="entry name" value="HisKA"/>
    <property type="match status" value="1"/>
</dbReference>
<organism evidence="13 14">
    <name type="scientific">Portibacter lacus</name>
    <dbReference type="NCBI Taxonomy" id="1099794"/>
    <lineage>
        <taxon>Bacteria</taxon>
        <taxon>Pseudomonadati</taxon>
        <taxon>Bacteroidota</taxon>
        <taxon>Saprospiria</taxon>
        <taxon>Saprospirales</taxon>
        <taxon>Haliscomenobacteraceae</taxon>
        <taxon>Portibacter</taxon>
    </lineage>
</organism>
<dbReference type="InterPro" id="IPR011006">
    <property type="entry name" value="CheY-like_superfamily"/>
</dbReference>
<evidence type="ECO:0000256" key="7">
    <source>
        <dbReference type="ARBA" id="ARBA00023125"/>
    </source>
</evidence>
<dbReference type="Gene3D" id="3.30.565.10">
    <property type="entry name" value="Histidine kinase-like ATPase, C-terminal domain"/>
    <property type="match status" value="1"/>
</dbReference>
<dbReference type="InterPro" id="IPR013783">
    <property type="entry name" value="Ig-like_fold"/>
</dbReference>
<dbReference type="InterPro" id="IPR011123">
    <property type="entry name" value="Y_Y_Y"/>
</dbReference>
<dbReference type="InterPro" id="IPR009057">
    <property type="entry name" value="Homeodomain-like_sf"/>
</dbReference>
<dbReference type="SMART" id="SM00448">
    <property type="entry name" value="REC"/>
    <property type="match status" value="1"/>
</dbReference>
<dbReference type="EC" id="2.7.13.3" evidence="2"/>
<dbReference type="Pfam" id="PF02518">
    <property type="entry name" value="HATPase_c"/>
    <property type="match status" value="1"/>
</dbReference>
<keyword evidence="6" id="KW-0805">Transcription regulation</keyword>
<reference evidence="13" key="1">
    <citation type="journal article" date="2014" name="Int. J. Syst. Evol. Microbiol.">
        <title>Complete genome sequence of Corynebacterium casei LMG S-19264T (=DSM 44701T), isolated from a smear-ripened cheese.</title>
        <authorList>
            <consortium name="US DOE Joint Genome Institute (JGI-PGF)"/>
            <person name="Walter F."/>
            <person name="Albersmeier A."/>
            <person name="Kalinowski J."/>
            <person name="Ruckert C."/>
        </authorList>
    </citation>
    <scope>NUCLEOTIDE SEQUENCE</scope>
    <source>
        <strain evidence="13">NBRC 108769</strain>
    </source>
</reference>
<dbReference type="PRINTS" id="PR00344">
    <property type="entry name" value="BCTRLSENSOR"/>
</dbReference>
<name>A0AA37WF52_9BACT</name>
<evidence type="ECO:0000259" key="11">
    <source>
        <dbReference type="PROSITE" id="PS50109"/>
    </source>
</evidence>
<comment type="catalytic activity">
    <reaction evidence="1">
        <text>ATP + protein L-histidine = ADP + protein N-phospho-L-histidine.</text>
        <dbReference type="EC" id="2.7.13.3"/>
    </reaction>
</comment>
<reference evidence="13" key="2">
    <citation type="submission" date="2023-01" db="EMBL/GenBank/DDBJ databases">
        <title>Draft genome sequence of Portibacter lacus strain NBRC 108769.</title>
        <authorList>
            <person name="Sun Q."/>
            <person name="Mori K."/>
        </authorList>
    </citation>
    <scope>NUCLEOTIDE SEQUENCE</scope>
    <source>
        <strain evidence="13">NBRC 108769</strain>
    </source>
</reference>
<evidence type="ECO:0000259" key="12">
    <source>
        <dbReference type="PROSITE" id="PS50110"/>
    </source>
</evidence>
<accession>A0AA37WF52</accession>
<dbReference type="Pfam" id="PF07494">
    <property type="entry name" value="Reg_prop"/>
    <property type="match status" value="6"/>
</dbReference>
<evidence type="ECO:0000313" key="13">
    <source>
        <dbReference type="EMBL" id="GLR18463.1"/>
    </source>
</evidence>
<dbReference type="InterPro" id="IPR003594">
    <property type="entry name" value="HATPase_dom"/>
</dbReference>
<dbReference type="PANTHER" id="PTHR43547:SF2">
    <property type="entry name" value="HYBRID SIGNAL TRANSDUCTION HISTIDINE KINASE C"/>
    <property type="match status" value="1"/>
</dbReference>
<dbReference type="SUPFAM" id="SSF52172">
    <property type="entry name" value="CheY-like"/>
    <property type="match status" value="1"/>
</dbReference>
<keyword evidence="7" id="KW-0238">DNA-binding</keyword>
<dbReference type="SMART" id="SM00388">
    <property type="entry name" value="HisKA"/>
    <property type="match status" value="1"/>
</dbReference>
<dbReference type="Gene3D" id="2.130.10.10">
    <property type="entry name" value="YVTN repeat-like/Quinoprotein amine dehydrogenase"/>
    <property type="match status" value="3"/>
</dbReference>
<dbReference type="SUPFAM" id="SSF101898">
    <property type="entry name" value="NHL repeat"/>
    <property type="match status" value="1"/>
</dbReference>
<keyword evidence="3 9" id="KW-0597">Phosphoprotein</keyword>
<dbReference type="InterPro" id="IPR036890">
    <property type="entry name" value="HATPase_C_sf"/>
</dbReference>
<evidence type="ECO:0000259" key="10">
    <source>
        <dbReference type="PROSITE" id="PS01124"/>
    </source>
</evidence>
<dbReference type="FunFam" id="3.30.565.10:FF:000006">
    <property type="entry name" value="Sensor histidine kinase WalK"/>
    <property type="match status" value="1"/>
</dbReference>
<dbReference type="GO" id="GO:0000155">
    <property type="term" value="F:phosphorelay sensor kinase activity"/>
    <property type="evidence" value="ECO:0007669"/>
    <property type="project" value="InterPro"/>
</dbReference>
<dbReference type="InterPro" id="IPR004358">
    <property type="entry name" value="Sig_transdc_His_kin-like_C"/>
</dbReference>
<evidence type="ECO:0000313" key="14">
    <source>
        <dbReference type="Proteomes" id="UP001156666"/>
    </source>
</evidence>
<dbReference type="SUPFAM" id="SSF63829">
    <property type="entry name" value="Calcium-dependent phosphotriesterase"/>
    <property type="match status" value="2"/>
</dbReference>
<sequence>MLCATILFCQYNHLKFEKFSTEDGLASSTCVEIFQDADGFLWLGTIDGLNKYDGYNFTTYRPLLNSPHSISNNRIHSIIEDNSGHLWVGTSNGLNMFDKKLERFYRISLQDEVQSDDQYEEVINDLHFDHSRNSLWVATKNGVFRSTLVGSDDENYLQPTFDHFTSDNSNERSIDNNDVTNIISDKLGQIWLLTSGDHLNQYNEASKDFDKVLIDAATINKLGQLPKSIMVDTDNNFWIGNNLSSLTIWNQKDNSFRQTNLVKEHIPIFDIYEDSNGVIWIATDGFGLYLLNKEGEIIQHVENNPQNPFSLPNNQPSKILEDKDGIFWLASYNKGVSKLALSTSLFNHHFYDPDGISSNSSAIAQSVMEDRNGNIWLGTDGNGLALFDKENSTYKAYHAKVNNTNSLSSDKILYLLDGKDGHIWICTWDGGLTRFNPETKTFTQYKNDASNPYSIGQNTVWHGVEDDENRLWLGTQTAGLNLFDPKTERFYKYLHVAGQAGSLISDFVFSLFIDSQNRLLVGTALGLNIIDLDQLSTYIPENLSFELLQEAKIHGNRINYITEDKHGNIWLGTDLGLHKLDSELQLLKTYTTANGLPNNLIVGIVEDHNGHLWITTKRGISKLNPATDSFKNFNTSDGVQGLEFQSKSIAKTSDGKILAGGINGFNYFDPDDIEQDLPSLKPIITDLKLYNESVKPEALFNKHQILEQSISQTESISLRHDENYITFDFLALNLLNPSRVQYAYRMLGLDDEFINVGSNRSANYPSLPPGRYTFEVSASLDGNWEKAEATSVQVHVLSPPWLSWWAYLLYALLISGLIWFGLRYYTKIVREEKERELDQMKLEFFINISHEFRTPLTLILNPVEKILTSYNNPQIVKSSSEVIHKSVRRLLSLVNQLLDFRKMDLGKTTLEVIEGDIVKFCNETFMQFEGLMIKKGLDFSFQANKNSIVSHFDPDKLEKIIYNLVSNAIKYTEPGGKVDLEVDLIKSDEKKSFFSLKKDLEDVVEIRVKDTGIGFKKMQLKNVFNRFFHVDKNIAGTGIGLNFTKSLVELHGGEIAVESVYNQGSSFIVKLPINIRIKDHVTKLNEREVLENYAFGRNAVTSAEYEFSIQNNQDHENKEPTDQNEKTLSNEALPTLLIVEDNQELRTHLKIELSNFYKVREASNGVKGYELAVKHFPDIIISDVMMPKMDGFELCSKIKDNLETCNIPVILLTARILDEDKIKGFNTGADEYLPKPFSMYVLRARIKNLLEQKKRLREKFAALGGIVPASELTSNSSDQAFLDKSTQFVIDNINEDFGLDELINHLGTSRSQLYRKINTLTGNNPSHFIRTIRLKYASQLLLRQQYSIKEVAYMTGFNSRAYFSKTFRELFDKTPKQFIEEHNSEEVVEDAAL</sequence>
<dbReference type="Pfam" id="PF00072">
    <property type="entry name" value="Response_reg"/>
    <property type="match status" value="1"/>
</dbReference>
<dbReference type="GO" id="GO:0003700">
    <property type="term" value="F:DNA-binding transcription factor activity"/>
    <property type="evidence" value="ECO:0007669"/>
    <property type="project" value="InterPro"/>
</dbReference>
<keyword evidence="5 13" id="KW-0418">Kinase</keyword>
<dbReference type="InterPro" id="IPR001789">
    <property type="entry name" value="Sig_transdc_resp-reg_receiver"/>
</dbReference>
<dbReference type="InterPro" id="IPR003661">
    <property type="entry name" value="HisK_dim/P_dom"/>
</dbReference>
<keyword evidence="8" id="KW-0804">Transcription</keyword>
<dbReference type="PROSITE" id="PS50109">
    <property type="entry name" value="HIS_KIN"/>
    <property type="match status" value="1"/>
</dbReference>
<keyword evidence="4" id="KW-0808">Transferase</keyword>
<feature type="domain" description="Response regulatory" evidence="12">
    <location>
        <begin position="1135"/>
        <end position="1250"/>
    </location>
</feature>
<evidence type="ECO:0000256" key="9">
    <source>
        <dbReference type="PROSITE-ProRule" id="PRU00169"/>
    </source>
</evidence>
<evidence type="ECO:0000256" key="6">
    <source>
        <dbReference type="ARBA" id="ARBA00023015"/>
    </source>
</evidence>
<feature type="domain" description="Histidine kinase" evidence="11">
    <location>
        <begin position="847"/>
        <end position="1075"/>
    </location>
</feature>
<dbReference type="Pfam" id="PF12833">
    <property type="entry name" value="HTH_18"/>
    <property type="match status" value="1"/>
</dbReference>
<dbReference type="CDD" id="cd17574">
    <property type="entry name" value="REC_OmpR"/>
    <property type="match status" value="1"/>
</dbReference>
<dbReference type="PANTHER" id="PTHR43547">
    <property type="entry name" value="TWO-COMPONENT HISTIDINE KINASE"/>
    <property type="match status" value="1"/>
</dbReference>
<evidence type="ECO:0000256" key="1">
    <source>
        <dbReference type="ARBA" id="ARBA00000085"/>
    </source>
</evidence>
<dbReference type="PROSITE" id="PS00041">
    <property type="entry name" value="HTH_ARAC_FAMILY_1"/>
    <property type="match status" value="1"/>
</dbReference>